<gene>
    <name evidence="1" type="ORF">T10_7866</name>
</gene>
<accession>A0A0V1MWF4</accession>
<organism evidence="1 2">
    <name type="scientific">Trichinella papuae</name>
    <dbReference type="NCBI Taxonomy" id="268474"/>
    <lineage>
        <taxon>Eukaryota</taxon>
        <taxon>Metazoa</taxon>
        <taxon>Ecdysozoa</taxon>
        <taxon>Nematoda</taxon>
        <taxon>Enoplea</taxon>
        <taxon>Dorylaimia</taxon>
        <taxon>Trichinellida</taxon>
        <taxon>Trichinellidae</taxon>
        <taxon>Trichinella</taxon>
    </lineage>
</organism>
<evidence type="ECO:0000313" key="2">
    <source>
        <dbReference type="Proteomes" id="UP000054843"/>
    </source>
</evidence>
<protein>
    <submittedName>
        <fullName evidence="1">Uncharacterized protein</fullName>
    </submittedName>
</protein>
<proteinExistence type="predicted"/>
<keyword evidence="2" id="KW-1185">Reference proteome</keyword>
<reference evidence="1 2" key="1">
    <citation type="submission" date="2015-01" db="EMBL/GenBank/DDBJ databases">
        <title>Evolution of Trichinella species and genotypes.</title>
        <authorList>
            <person name="Korhonen P.K."/>
            <person name="Edoardo P."/>
            <person name="Giuseppe L.R."/>
            <person name="Gasser R.B."/>
        </authorList>
    </citation>
    <scope>NUCLEOTIDE SEQUENCE [LARGE SCALE GENOMIC DNA]</scope>
    <source>
        <strain evidence="1">ISS1980</strain>
    </source>
</reference>
<sequence length="53" mass="6037">MLIKLTPCGDNYPSRQTYYDKQIWLSYGFAKLPNQEGNAPVETIVPYLIIAMA</sequence>
<dbReference type="AlphaFoldDB" id="A0A0V1MWF4"/>
<evidence type="ECO:0000313" key="1">
    <source>
        <dbReference type="EMBL" id="KRZ75907.1"/>
    </source>
</evidence>
<name>A0A0V1MWF4_9BILA</name>
<comment type="caution">
    <text evidence="1">The sequence shown here is derived from an EMBL/GenBank/DDBJ whole genome shotgun (WGS) entry which is preliminary data.</text>
</comment>
<dbReference type="EMBL" id="JYDO01000033">
    <property type="protein sequence ID" value="KRZ75907.1"/>
    <property type="molecule type" value="Genomic_DNA"/>
</dbReference>
<dbReference type="Proteomes" id="UP000054843">
    <property type="component" value="Unassembled WGS sequence"/>
</dbReference>